<name>A0AAQ3QQF5_9LILI</name>
<proteinExistence type="predicted"/>
<feature type="coiled-coil region" evidence="1">
    <location>
        <begin position="58"/>
        <end position="92"/>
    </location>
</feature>
<sequence>MFSLRAREVYYDIIGKGYFWKILSLRIVQLLLINIMGDSTAMTIEFLRARLLSERAVSKAAKERSDQLSKRVMELEEQLRIMTIQRRKAEHAAMEAISILETHGINDLSDASYYSSDNDEIHSGEKDCEETLREDEVCIDAKSDRIVVEDAQSSSEIEVSPSQAGSLSWKSHCSNPDSARKLKGKQFKQRQRRISLTSSVDSSPKYKLGKSCRKIKPKEMGSTSEHKGDDYVIIGDDQPELSINVSGSQSSFEVVQKKEADAIGSERDEEMERVLEQQAQLIGQYEAEEKAQREWEKKYNENKSSNPDCSEPGKQCHVAEVNDESQKDSFACFEKSPYEDEAKSDIGVISGMKKPECLYDDPALNTLDGADQGKLDGGKDANTMEFSNGLMPTDLPKTEIESRSQVCPDGLMGQVGPHVAVSDIEACLVEVALPAKVRTASSSLGKKNEGLIYENSDSGSGKNNNNIFARSHTTSPSIGSPSTANSRREILKWELSGTQDPSYTRPYQSADSSLGGVLEALQRAKISLKQELHMLPISSQGTNTSPAESTYHIRTTTSGESVKIPIGSAGLFRLPTDTFPLVQNSEQKLCGSGLSFAANYPRPGYAISAGTNLRSAIPYVEAGSKSSKGKFNFGDYHQGVDLPASIRYSLPYSGLTADRISLPNQTGEQIENKNFFARSQGMGIPSFRRYSLPSDMTTDTTPFPGRSGNSVQQYFDSFHPGTEEPPPSRYSLPYSNLTRERIPPRDGIPKPQTDARTRMPPQDQYSLYGGNGSRSNMQIL</sequence>
<feature type="region of interest" description="Disordered" evidence="2">
    <location>
        <begin position="688"/>
        <end position="780"/>
    </location>
</feature>
<dbReference type="PANTHER" id="PTHR33701">
    <property type="entry name" value="TRANSMEMBRANE PROTEIN"/>
    <property type="match status" value="1"/>
</dbReference>
<reference evidence="3 4" key="1">
    <citation type="submission" date="2023-10" db="EMBL/GenBank/DDBJ databases">
        <title>Chromosome-scale genome assembly provides insights into flower coloration mechanisms of Canna indica.</title>
        <authorList>
            <person name="Li C."/>
        </authorList>
    </citation>
    <scope>NUCLEOTIDE SEQUENCE [LARGE SCALE GENOMIC DNA]</scope>
    <source>
        <tissue evidence="3">Flower</tissue>
    </source>
</reference>
<evidence type="ECO:0000313" key="3">
    <source>
        <dbReference type="EMBL" id="WOL17743.1"/>
    </source>
</evidence>
<evidence type="ECO:0000313" key="4">
    <source>
        <dbReference type="Proteomes" id="UP001327560"/>
    </source>
</evidence>
<feature type="compositionally biased region" description="Low complexity" evidence="2">
    <location>
        <begin position="455"/>
        <end position="466"/>
    </location>
</feature>
<protein>
    <submittedName>
        <fullName evidence="3">Uncharacterized protein</fullName>
    </submittedName>
</protein>
<evidence type="ECO:0000256" key="1">
    <source>
        <dbReference type="SAM" id="Coils"/>
    </source>
</evidence>
<organism evidence="3 4">
    <name type="scientific">Canna indica</name>
    <name type="common">Indian-shot</name>
    <dbReference type="NCBI Taxonomy" id="4628"/>
    <lineage>
        <taxon>Eukaryota</taxon>
        <taxon>Viridiplantae</taxon>
        <taxon>Streptophyta</taxon>
        <taxon>Embryophyta</taxon>
        <taxon>Tracheophyta</taxon>
        <taxon>Spermatophyta</taxon>
        <taxon>Magnoliopsida</taxon>
        <taxon>Liliopsida</taxon>
        <taxon>Zingiberales</taxon>
        <taxon>Cannaceae</taxon>
        <taxon>Canna</taxon>
    </lineage>
</organism>
<feature type="region of interest" description="Disordered" evidence="2">
    <location>
        <begin position="152"/>
        <end position="181"/>
    </location>
</feature>
<feature type="compositionally biased region" description="Polar residues" evidence="2">
    <location>
        <begin position="694"/>
        <end position="715"/>
    </location>
</feature>
<feature type="compositionally biased region" description="Polar residues" evidence="2">
    <location>
        <begin position="467"/>
        <end position="485"/>
    </location>
</feature>
<dbReference type="Proteomes" id="UP001327560">
    <property type="component" value="Chromosome 8"/>
</dbReference>
<dbReference type="EMBL" id="CP136897">
    <property type="protein sequence ID" value="WOL17743.1"/>
    <property type="molecule type" value="Genomic_DNA"/>
</dbReference>
<feature type="compositionally biased region" description="Polar residues" evidence="2">
    <location>
        <begin position="152"/>
        <end position="177"/>
    </location>
</feature>
<keyword evidence="1" id="KW-0175">Coiled coil</keyword>
<keyword evidence="4" id="KW-1185">Reference proteome</keyword>
<dbReference type="PANTHER" id="PTHR33701:SF3">
    <property type="entry name" value="TRANSCRIPTIONAL REGULATOR ATRX"/>
    <property type="match status" value="1"/>
</dbReference>
<accession>A0AAQ3QQF5</accession>
<feature type="compositionally biased region" description="Basic and acidic residues" evidence="2">
    <location>
        <begin position="738"/>
        <end position="757"/>
    </location>
</feature>
<feature type="region of interest" description="Disordered" evidence="2">
    <location>
        <begin position="450"/>
        <end position="485"/>
    </location>
</feature>
<evidence type="ECO:0000256" key="2">
    <source>
        <dbReference type="SAM" id="MobiDB-lite"/>
    </source>
</evidence>
<dbReference type="AlphaFoldDB" id="A0AAQ3QQF5"/>
<gene>
    <name evidence="3" type="ORF">Cni_G26536</name>
</gene>